<evidence type="ECO:0000313" key="6">
    <source>
        <dbReference type="EMBL" id="NYD72068.1"/>
    </source>
</evidence>
<evidence type="ECO:0000256" key="4">
    <source>
        <dbReference type="ARBA" id="ARBA00022967"/>
    </source>
</evidence>
<dbReference type="EMBL" id="JACCBM010000001">
    <property type="protein sequence ID" value="NYD72068.1"/>
    <property type="molecule type" value="Genomic_DNA"/>
</dbReference>
<dbReference type="SUPFAM" id="SSF52540">
    <property type="entry name" value="P-loop containing nucleoside triphosphate hydrolases"/>
    <property type="match status" value="1"/>
</dbReference>
<evidence type="ECO:0000313" key="7">
    <source>
        <dbReference type="Proteomes" id="UP000549913"/>
    </source>
</evidence>
<dbReference type="InterPro" id="IPR003593">
    <property type="entry name" value="AAA+_ATPase"/>
</dbReference>
<dbReference type="Gene3D" id="3.40.50.300">
    <property type="entry name" value="P-loop containing nucleotide triphosphate hydrolases"/>
    <property type="match status" value="1"/>
</dbReference>
<dbReference type="PANTHER" id="PTHR42794:SF1">
    <property type="entry name" value="HEMIN IMPORT ATP-BINDING PROTEIN HMUV"/>
    <property type="match status" value="1"/>
</dbReference>
<name>A0A852SSV1_9MICO</name>
<dbReference type="PROSITE" id="PS50893">
    <property type="entry name" value="ABC_TRANSPORTER_2"/>
    <property type="match status" value="1"/>
</dbReference>
<dbReference type="InterPro" id="IPR027417">
    <property type="entry name" value="P-loop_NTPase"/>
</dbReference>
<keyword evidence="1" id="KW-0813">Transport</keyword>
<dbReference type="InterPro" id="IPR003439">
    <property type="entry name" value="ABC_transporter-like_ATP-bd"/>
</dbReference>
<evidence type="ECO:0000259" key="5">
    <source>
        <dbReference type="PROSITE" id="PS50893"/>
    </source>
</evidence>
<dbReference type="NCBIfam" id="NF010068">
    <property type="entry name" value="PRK13548.1"/>
    <property type="match status" value="1"/>
</dbReference>
<dbReference type="SMART" id="SM00382">
    <property type="entry name" value="AAA"/>
    <property type="match status" value="1"/>
</dbReference>
<gene>
    <name evidence="6" type="ORF">BJ984_003226</name>
</gene>
<feature type="domain" description="ABC transporter" evidence="5">
    <location>
        <begin position="27"/>
        <end position="259"/>
    </location>
</feature>
<dbReference type="GO" id="GO:0016887">
    <property type="term" value="F:ATP hydrolysis activity"/>
    <property type="evidence" value="ECO:0007669"/>
    <property type="project" value="InterPro"/>
</dbReference>
<accession>A0A852SSV1</accession>
<dbReference type="AlphaFoldDB" id="A0A852SSV1"/>
<keyword evidence="2" id="KW-0547">Nucleotide-binding</keyword>
<dbReference type="PANTHER" id="PTHR42794">
    <property type="entry name" value="HEMIN IMPORT ATP-BINDING PROTEIN HMUV"/>
    <property type="match status" value="1"/>
</dbReference>
<dbReference type="Proteomes" id="UP000549913">
    <property type="component" value="Unassembled WGS sequence"/>
</dbReference>
<proteinExistence type="predicted"/>
<dbReference type="GO" id="GO:0005524">
    <property type="term" value="F:ATP binding"/>
    <property type="evidence" value="ECO:0007669"/>
    <property type="project" value="UniProtKB-KW"/>
</dbReference>
<dbReference type="Pfam" id="PF00005">
    <property type="entry name" value="ABC_tran"/>
    <property type="match status" value="1"/>
</dbReference>
<dbReference type="CDD" id="cd03214">
    <property type="entry name" value="ABC_Iron-Siderophores_B12_Hemin"/>
    <property type="match status" value="1"/>
</dbReference>
<protein>
    <submittedName>
        <fullName evidence="6">Iron complex transport system ATP-binding protein</fullName>
    </submittedName>
</protein>
<sequence>MRGVVAARSAAGAEVVGGGAASVAPRIVADGVGLEVEGRAILDSVSLGIGAGELVALVGPNGAGKSTLLHVLAGDVTPTSGRVAVDGRAVASWRAGDLARIRSVLTQSNDVSFPFTVREVVAMGLAPWPSLAPVEESERVDAAVDDAELGALQHRRLPELSGGEQARAAWARVRAQGCELVLLDEPTASLDIRHQERLLGHLRAHTDAGGSAVVVLHDLDLAAAHATRVVVLESGRVRADGAPVEALDAALLSAVYRHPILVHRVDGTLLVRPARSPGPLPTSPRRNRP</sequence>
<keyword evidence="4" id="KW-1278">Translocase</keyword>
<keyword evidence="3 6" id="KW-0067">ATP-binding</keyword>
<evidence type="ECO:0000256" key="2">
    <source>
        <dbReference type="ARBA" id="ARBA00022741"/>
    </source>
</evidence>
<comment type="caution">
    <text evidence="6">The sequence shown here is derived from an EMBL/GenBank/DDBJ whole genome shotgun (WGS) entry which is preliminary data.</text>
</comment>
<organism evidence="6 7">
    <name type="scientific">Herbiconiux flava</name>
    <dbReference type="NCBI Taxonomy" id="881268"/>
    <lineage>
        <taxon>Bacteria</taxon>
        <taxon>Bacillati</taxon>
        <taxon>Actinomycetota</taxon>
        <taxon>Actinomycetes</taxon>
        <taxon>Micrococcales</taxon>
        <taxon>Microbacteriaceae</taxon>
        <taxon>Herbiconiux</taxon>
    </lineage>
</organism>
<dbReference type="RefSeq" id="WP_179548892.1">
    <property type="nucleotide sequence ID" value="NZ_BSEW01000002.1"/>
</dbReference>
<evidence type="ECO:0000256" key="1">
    <source>
        <dbReference type="ARBA" id="ARBA00022448"/>
    </source>
</evidence>
<evidence type="ECO:0000256" key="3">
    <source>
        <dbReference type="ARBA" id="ARBA00022840"/>
    </source>
</evidence>
<keyword evidence="7" id="KW-1185">Reference proteome</keyword>
<reference evidence="6 7" key="1">
    <citation type="submission" date="2020-07" db="EMBL/GenBank/DDBJ databases">
        <title>Sequencing the genomes of 1000 actinobacteria strains.</title>
        <authorList>
            <person name="Klenk H.-P."/>
        </authorList>
    </citation>
    <scope>NUCLEOTIDE SEQUENCE [LARGE SCALE GENOMIC DNA]</scope>
    <source>
        <strain evidence="6 7">DSM 26474</strain>
    </source>
</reference>